<evidence type="ECO:0000256" key="8">
    <source>
        <dbReference type="ARBA" id="ARBA00047838"/>
    </source>
</evidence>
<dbReference type="EMBL" id="JNAX01000014">
    <property type="protein sequence ID" value="KGG20069.1"/>
    <property type="molecule type" value="Genomic_DNA"/>
</dbReference>
<dbReference type="NCBIfam" id="TIGR01855">
    <property type="entry name" value="IMP_synth_hisH"/>
    <property type="match status" value="1"/>
</dbReference>
<name>A0A0A2C641_PROMR</name>
<proteinExistence type="inferred from homology"/>
<evidence type="ECO:0000256" key="11">
    <source>
        <dbReference type="PIRSR" id="PIRSR000495-1"/>
    </source>
</evidence>
<dbReference type="InterPro" id="IPR010139">
    <property type="entry name" value="Imidazole-glycPsynth_HisH"/>
</dbReference>
<keyword evidence="7 10" id="KW-0456">Lyase</keyword>
<dbReference type="EC" id="3.5.1.2" evidence="10"/>
<evidence type="ECO:0000313" key="13">
    <source>
        <dbReference type="EMBL" id="KGG20069.1"/>
    </source>
</evidence>
<reference evidence="14" key="1">
    <citation type="journal article" date="2014" name="Sci. Data">
        <title>Genomes of diverse isolates of the marine cyanobacterium Prochlorococcus.</title>
        <authorList>
            <person name="Biller S."/>
            <person name="Berube P."/>
            <person name="Thompson J."/>
            <person name="Kelly L."/>
            <person name="Roggensack S."/>
            <person name="Awad L."/>
            <person name="Roache-Johnson K."/>
            <person name="Ding H."/>
            <person name="Giovannoni S.J."/>
            <person name="Moore L.R."/>
            <person name="Chisholm S.W."/>
        </authorList>
    </citation>
    <scope>NUCLEOTIDE SEQUENCE [LARGE SCALE GENOMIC DNA]</scope>
    <source>
        <strain evidence="14">PAC1</strain>
    </source>
</reference>
<dbReference type="HAMAP" id="MF_00278">
    <property type="entry name" value="HisH"/>
    <property type="match status" value="1"/>
</dbReference>
<evidence type="ECO:0000313" key="14">
    <source>
        <dbReference type="Proteomes" id="UP000030392"/>
    </source>
</evidence>
<protein>
    <recommendedName>
        <fullName evidence="10">Imidazole glycerol phosphate synthase subunit HisH</fullName>
        <ecNumber evidence="10">4.3.2.10</ecNumber>
    </recommendedName>
    <alternativeName>
        <fullName evidence="10">IGP synthase glutaminase subunit</fullName>
        <ecNumber evidence="10">3.5.1.2</ecNumber>
    </alternativeName>
    <alternativeName>
        <fullName evidence="10">IGP synthase subunit HisH</fullName>
    </alternativeName>
    <alternativeName>
        <fullName evidence="10">ImGP synthase subunit HisH</fullName>
        <shortName evidence="10">IGPS subunit HisH</shortName>
    </alternativeName>
</protein>
<evidence type="ECO:0000256" key="9">
    <source>
        <dbReference type="ARBA" id="ARBA00049534"/>
    </source>
</evidence>
<evidence type="ECO:0000256" key="3">
    <source>
        <dbReference type="ARBA" id="ARBA00022605"/>
    </source>
</evidence>
<comment type="function">
    <text evidence="10">IGPS catalyzes the conversion of PRFAR and glutamine to IGP, AICAR and glutamate. The HisH subunit catalyzes the hydrolysis of glutamine to glutamate and ammonia as part of the synthesis of IGP and AICAR. The resulting ammonia molecule is channeled to the active site of HisF.</text>
</comment>
<dbReference type="CDD" id="cd01748">
    <property type="entry name" value="GATase1_IGP_Synthase"/>
    <property type="match status" value="1"/>
</dbReference>
<evidence type="ECO:0000256" key="6">
    <source>
        <dbReference type="ARBA" id="ARBA00023102"/>
    </source>
</evidence>
<dbReference type="Proteomes" id="UP000030392">
    <property type="component" value="Unassembled WGS sequence"/>
</dbReference>
<dbReference type="PANTHER" id="PTHR42701:SF1">
    <property type="entry name" value="IMIDAZOLE GLYCEROL PHOSPHATE SYNTHASE SUBUNIT HISH"/>
    <property type="match status" value="1"/>
</dbReference>
<comment type="catalytic activity">
    <reaction evidence="8 10">
        <text>5-[(5-phospho-1-deoxy-D-ribulos-1-ylimino)methylamino]-1-(5-phospho-beta-D-ribosyl)imidazole-4-carboxamide + L-glutamine = D-erythro-1-(imidazol-4-yl)glycerol 3-phosphate + 5-amino-1-(5-phospho-beta-D-ribosyl)imidazole-4-carboxamide + L-glutamate + H(+)</text>
        <dbReference type="Rhea" id="RHEA:24793"/>
        <dbReference type="ChEBI" id="CHEBI:15378"/>
        <dbReference type="ChEBI" id="CHEBI:29985"/>
        <dbReference type="ChEBI" id="CHEBI:58278"/>
        <dbReference type="ChEBI" id="CHEBI:58359"/>
        <dbReference type="ChEBI" id="CHEBI:58475"/>
        <dbReference type="ChEBI" id="CHEBI:58525"/>
        <dbReference type="EC" id="4.3.2.10"/>
    </reaction>
</comment>
<feature type="active site" evidence="10 11">
    <location>
        <position position="187"/>
    </location>
</feature>
<evidence type="ECO:0000256" key="4">
    <source>
        <dbReference type="ARBA" id="ARBA00022801"/>
    </source>
</evidence>
<gene>
    <name evidence="10" type="primary">hisH</name>
    <name evidence="13" type="ORF">EV03_1533</name>
</gene>
<keyword evidence="4 10" id="KW-0378">Hydrolase</keyword>
<dbReference type="InterPro" id="IPR017926">
    <property type="entry name" value="GATASE"/>
</dbReference>
<organism evidence="13 14">
    <name type="scientific">Prochlorococcus marinus str. PAC1</name>
    <dbReference type="NCBI Taxonomy" id="59924"/>
    <lineage>
        <taxon>Bacteria</taxon>
        <taxon>Bacillati</taxon>
        <taxon>Cyanobacteriota</taxon>
        <taxon>Cyanophyceae</taxon>
        <taxon>Synechococcales</taxon>
        <taxon>Prochlorococcaceae</taxon>
        <taxon>Prochlorococcus</taxon>
    </lineage>
</organism>
<keyword evidence="3 10" id="KW-0028">Amino-acid biosynthesis</keyword>
<evidence type="ECO:0000256" key="1">
    <source>
        <dbReference type="ARBA" id="ARBA00005091"/>
    </source>
</evidence>
<dbReference type="GO" id="GO:0016829">
    <property type="term" value="F:lyase activity"/>
    <property type="evidence" value="ECO:0007669"/>
    <property type="project" value="UniProtKB-KW"/>
</dbReference>
<dbReference type="GO" id="GO:0004359">
    <property type="term" value="F:glutaminase activity"/>
    <property type="evidence" value="ECO:0007669"/>
    <property type="project" value="UniProtKB-EC"/>
</dbReference>
<keyword evidence="10" id="KW-0963">Cytoplasm</keyword>
<dbReference type="Gene3D" id="3.40.50.880">
    <property type="match status" value="1"/>
</dbReference>
<dbReference type="PIRSF" id="PIRSF000495">
    <property type="entry name" value="Amidotransf_hisH"/>
    <property type="match status" value="1"/>
</dbReference>
<evidence type="ECO:0000256" key="5">
    <source>
        <dbReference type="ARBA" id="ARBA00022962"/>
    </source>
</evidence>
<dbReference type="UniPathway" id="UPA00031">
    <property type="reaction ID" value="UER00010"/>
</dbReference>
<dbReference type="PANTHER" id="PTHR42701">
    <property type="entry name" value="IMIDAZOLE GLYCEROL PHOSPHATE SYNTHASE SUBUNIT HISH"/>
    <property type="match status" value="1"/>
</dbReference>
<dbReference type="RefSeq" id="WP_036906626.1">
    <property type="nucleotide sequence ID" value="NZ_CP138967.1"/>
</dbReference>
<keyword evidence="13" id="KW-0328">Glycosyltransferase</keyword>
<keyword evidence="13" id="KW-0808">Transferase</keyword>
<comment type="catalytic activity">
    <reaction evidence="9 10">
        <text>L-glutamine + H2O = L-glutamate + NH4(+)</text>
        <dbReference type="Rhea" id="RHEA:15889"/>
        <dbReference type="ChEBI" id="CHEBI:15377"/>
        <dbReference type="ChEBI" id="CHEBI:28938"/>
        <dbReference type="ChEBI" id="CHEBI:29985"/>
        <dbReference type="ChEBI" id="CHEBI:58359"/>
        <dbReference type="EC" id="3.5.1.2"/>
    </reaction>
</comment>
<evidence type="ECO:0000256" key="7">
    <source>
        <dbReference type="ARBA" id="ARBA00023239"/>
    </source>
</evidence>
<dbReference type="GO" id="GO:0005737">
    <property type="term" value="C:cytoplasm"/>
    <property type="evidence" value="ECO:0007669"/>
    <property type="project" value="UniProtKB-SubCell"/>
</dbReference>
<dbReference type="InterPro" id="IPR029062">
    <property type="entry name" value="Class_I_gatase-like"/>
</dbReference>
<dbReference type="AlphaFoldDB" id="A0A0A2C641"/>
<keyword evidence="6 10" id="KW-0368">Histidine biosynthesis</keyword>
<feature type="active site" description="Nucleophile" evidence="10 11">
    <location>
        <position position="81"/>
    </location>
</feature>
<feature type="domain" description="Glutamine amidotransferase" evidence="12">
    <location>
        <begin position="17"/>
        <end position="197"/>
    </location>
</feature>
<dbReference type="GO" id="GO:0000107">
    <property type="term" value="F:imidazoleglycerol-phosphate synthase activity"/>
    <property type="evidence" value="ECO:0007669"/>
    <property type="project" value="UniProtKB-UniRule"/>
</dbReference>
<comment type="pathway">
    <text evidence="1 10">Amino-acid biosynthesis; L-histidine biosynthesis; L-histidine from 5-phospho-alpha-D-ribose 1-diphosphate: step 5/9.</text>
</comment>
<accession>A0A0A2C641</accession>
<feature type="active site" evidence="10 11">
    <location>
        <position position="185"/>
    </location>
</feature>
<evidence type="ECO:0000256" key="10">
    <source>
        <dbReference type="HAMAP-Rule" id="MF_00278"/>
    </source>
</evidence>
<dbReference type="EC" id="4.3.2.10" evidence="10"/>
<sequence length="209" mass="23531">MTKIGLIDYGMGNLFSVQQAFKRFNQPLDIISDIKTLQSCDALILPGVGAFDPAMMNLRKTELVPSIVDWINNGKPLFGICLGLQLLFETSDEGTSEGLGVIKGHIRRLPQEKDERIPHIGWSPIYKTNECPILENYPGSNWMYFVHSYSACPLEPKHTVAVTKFGKTDVSSMVWHKNTGACQFHPEKSGVAGQKIILNWINWLKKHKF</sequence>
<comment type="caution">
    <text evidence="13">The sequence shown here is derived from an EMBL/GenBank/DDBJ whole genome shotgun (WGS) entry which is preliminary data.</text>
</comment>
<evidence type="ECO:0000256" key="2">
    <source>
        <dbReference type="ARBA" id="ARBA00011152"/>
    </source>
</evidence>
<dbReference type="SUPFAM" id="SSF52317">
    <property type="entry name" value="Class I glutamine amidotransferase-like"/>
    <property type="match status" value="1"/>
</dbReference>
<dbReference type="Pfam" id="PF00117">
    <property type="entry name" value="GATase"/>
    <property type="match status" value="1"/>
</dbReference>
<evidence type="ECO:0000259" key="12">
    <source>
        <dbReference type="Pfam" id="PF00117"/>
    </source>
</evidence>
<keyword evidence="5 10" id="KW-0315">Glutamine amidotransferase</keyword>
<dbReference type="PROSITE" id="PS51273">
    <property type="entry name" value="GATASE_TYPE_1"/>
    <property type="match status" value="1"/>
</dbReference>
<dbReference type="GO" id="GO:0000105">
    <property type="term" value="P:L-histidine biosynthetic process"/>
    <property type="evidence" value="ECO:0007669"/>
    <property type="project" value="UniProtKB-UniRule"/>
</dbReference>
<comment type="subcellular location">
    <subcellularLocation>
        <location evidence="10">Cytoplasm</location>
    </subcellularLocation>
</comment>
<comment type="subunit">
    <text evidence="2 10">Heterodimer of HisH and HisF.</text>
</comment>